<evidence type="ECO:0000313" key="4">
    <source>
        <dbReference type="Proteomes" id="UP000593561"/>
    </source>
</evidence>
<evidence type="ECO:0000256" key="2">
    <source>
        <dbReference type="SAM" id="SignalP"/>
    </source>
</evidence>
<comment type="caution">
    <text evidence="3">The sequence shown here is derived from an EMBL/GenBank/DDBJ whole genome shotgun (WGS) entry which is preliminary data.</text>
</comment>
<feature type="transmembrane region" description="Helical" evidence="1">
    <location>
        <begin position="123"/>
        <end position="142"/>
    </location>
</feature>
<keyword evidence="2" id="KW-0732">Signal</keyword>
<reference evidence="3 4" key="1">
    <citation type="journal article" date="2019" name="Genome Biol. Evol.">
        <title>Insights into the evolution of the New World diploid cottons (Gossypium, subgenus Houzingenia) based on genome sequencing.</title>
        <authorList>
            <person name="Grover C.E."/>
            <person name="Arick M.A. 2nd"/>
            <person name="Thrash A."/>
            <person name="Conover J.L."/>
            <person name="Sanders W.S."/>
            <person name="Peterson D.G."/>
            <person name="Frelichowski J.E."/>
            <person name="Scheffler J.A."/>
            <person name="Scheffler B.E."/>
            <person name="Wendel J.F."/>
        </authorList>
    </citation>
    <scope>NUCLEOTIDE SEQUENCE [LARGE SCALE GENOMIC DNA]</scope>
    <source>
        <strain evidence="3">27</strain>
        <tissue evidence="3">Leaf</tissue>
    </source>
</reference>
<organism evidence="3 4">
    <name type="scientific">Gossypium davidsonii</name>
    <name type="common">Davidson's cotton</name>
    <name type="synonym">Gossypium klotzschianum subsp. davidsonii</name>
    <dbReference type="NCBI Taxonomy" id="34287"/>
    <lineage>
        <taxon>Eukaryota</taxon>
        <taxon>Viridiplantae</taxon>
        <taxon>Streptophyta</taxon>
        <taxon>Embryophyta</taxon>
        <taxon>Tracheophyta</taxon>
        <taxon>Spermatophyta</taxon>
        <taxon>Magnoliopsida</taxon>
        <taxon>eudicotyledons</taxon>
        <taxon>Gunneridae</taxon>
        <taxon>Pentapetalae</taxon>
        <taxon>rosids</taxon>
        <taxon>malvids</taxon>
        <taxon>Malvales</taxon>
        <taxon>Malvaceae</taxon>
        <taxon>Malvoideae</taxon>
        <taxon>Gossypium</taxon>
    </lineage>
</organism>
<proteinExistence type="predicted"/>
<protein>
    <recommendedName>
        <fullName evidence="5">Bifunctional inhibitor/plant lipid transfer protein/seed storage helical domain-containing protein</fullName>
    </recommendedName>
</protein>
<evidence type="ECO:0000256" key="1">
    <source>
        <dbReference type="SAM" id="Phobius"/>
    </source>
</evidence>
<keyword evidence="1" id="KW-0812">Transmembrane</keyword>
<keyword evidence="1" id="KW-0472">Membrane</keyword>
<dbReference type="EMBL" id="JABFAC010000008">
    <property type="protein sequence ID" value="MBA0621053.1"/>
    <property type="molecule type" value="Genomic_DNA"/>
</dbReference>
<sequence>MSKTWIGCCVVATLLLFSSGHQDNRVVQMSLCFSSGRDPLFRLNRDLLSQSIQDRAFLVRGTKTETLDGRISHLNIHSFHYQSKAPRILFMQINLLFSYRIYRIPHLTMYVKLYPKTMAKLTLLAASLLLTLSIVNVVAVSSSRKGLRGCEKFLTESCRRVRDDSCRERMKLCCGELERIEVQRRCSVIRRLVKELLEDFRSKQKREMLQKARNLPALCRMGIGRCDIRVPFPPSWFTKFAYVFG</sequence>
<feature type="chain" id="PRO_5029606179" description="Bifunctional inhibitor/plant lipid transfer protein/seed storage helical domain-containing protein" evidence="2">
    <location>
        <begin position="21"/>
        <end position="245"/>
    </location>
</feature>
<dbReference type="InterPro" id="IPR036312">
    <property type="entry name" value="Bifun_inhib/LTP/seed_sf"/>
</dbReference>
<dbReference type="Proteomes" id="UP000593561">
    <property type="component" value="Unassembled WGS sequence"/>
</dbReference>
<dbReference type="AlphaFoldDB" id="A0A7J8S596"/>
<evidence type="ECO:0000313" key="3">
    <source>
        <dbReference type="EMBL" id="MBA0621053.1"/>
    </source>
</evidence>
<keyword evidence="1" id="KW-1133">Transmembrane helix</keyword>
<keyword evidence="4" id="KW-1185">Reference proteome</keyword>
<dbReference type="CDD" id="cd00261">
    <property type="entry name" value="AAI_SS"/>
    <property type="match status" value="1"/>
</dbReference>
<evidence type="ECO:0008006" key="5">
    <source>
        <dbReference type="Google" id="ProtNLM"/>
    </source>
</evidence>
<feature type="signal peptide" evidence="2">
    <location>
        <begin position="1"/>
        <end position="20"/>
    </location>
</feature>
<name>A0A7J8S596_GOSDV</name>
<dbReference type="SUPFAM" id="SSF47699">
    <property type="entry name" value="Bifunctional inhibitor/lipid-transfer protein/seed storage 2S albumin"/>
    <property type="match status" value="1"/>
</dbReference>
<accession>A0A7J8S596</accession>
<gene>
    <name evidence="3" type="ORF">Godav_006705</name>
</gene>
<dbReference type="Gene3D" id="1.10.110.10">
    <property type="entry name" value="Plant lipid-transfer and hydrophobic proteins"/>
    <property type="match status" value="1"/>
</dbReference>